<comment type="caution">
    <text evidence="2">The sequence shown here is derived from an EMBL/GenBank/DDBJ whole genome shotgun (WGS) entry which is preliminary data.</text>
</comment>
<accession>A0A164JCR5</accession>
<name>A0A164JCR5_9CRUS</name>
<sequence length="51" mass="5775">MPGFQHHSIFRAFGCLLNLQLRMALFSIVVGPSVFLCNYHMCPSRISLHAL</sequence>
<evidence type="ECO:0000256" key="1">
    <source>
        <dbReference type="SAM" id="Phobius"/>
    </source>
</evidence>
<keyword evidence="1" id="KW-1133">Transmembrane helix</keyword>
<evidence type="ECO:0000313" key="2">
    <source>
        <dbReference type="EMBL" id="KZS02218.1"/>
    </source>
</evidence>
<dbReference type="AlphaFoldDB" id="A0A164JCR5"/>
<feature type="transmembrane region" description="Helical" evidence="1">
    <location>
        <begin position="21"/>
        <end position="41"/>
    </location>
</feature>
<gene>
    <name evidence="2" type="ORF">APZ42_000825</name>
</gene>
<keyword evidence="1" id="KW-0472">Membrane</keyword>
<proteinExistence type="predicted"/>
<dbReference type="EMBL" id="LRGB01004972">
    <property type="protein sequence ID" value="KZS02218.1"/>
    <property type="molecule type" value="Genomic_DNA"/>
</dbReference>
<reference evidence="2 3" key="1">
    <citation type="submission" date="2016-03" db="EMBL/GenBank/DDBJ databases">
        <title>EvidentialGene: Evidence-directed Construction of Genes on Genomes.</title>
        <authorList>
            <person name="Gilbert D.G."/>
            <person name="Choi J.-H."/>
            <person name="Mockaitis K."/>
            <person name="Colbourne J."/>
            <person name="Pfrender M."/>
        </authorList>
    </citation>
    <scope>NUCLEOTIDE SEQUENCE [LARGE SCALE GENOMIC DNA]</scope>
    <source>
        <strain evidence="2 3">Xinb3</strain>
        <tissue evidence="2">Complete organism</tissue>
    </source>
</reference>
<organism evidence="2 3">
    <name type="scientific">Daphnia magna</name>
    <dbReference type="NCBI Taxonomy" id="35525"/>
    <lineage>
        <taxon>Eukaryota</taxon>
        <taxon>Metazoa</taxon>
        <taxon>Ecdysozoa</taxon>
        <taxon>Arthropoda</taxon>
        <taxon>Crustacea</taxon>
        <taxon>Branchiopoda</taxon>
        <taxon>Diplostraca</taxon>
        <taxon>Cladocera</taxon>
        <taxon>Anomopoda</taxon>
        <taxon>Daphniidae</taxon>
        <taxon>Daphnia</taxon>
    </lineage>
</organism>
<evidence type="ECO:0000313" key="3">
    <source>
        <dbReference type="Proteomes" id="UP000076858"/>
    </source>
</evidence>
<protein>
    <submittedName>
        <fullName evidence="2">Uncharacterized protein</fullName>
    </submittedName>
</protein>
<dbReference type="Proteomes" id="UP000076858">
    <property type="component" value="Unassembled WGS sequence"/>
</dbReference>
<keyword evidence="3" id="KW-1185">Reference proteome</keyword>
<keyword evidence="1" id="KW-0812">Transmembrane</keyword>